<dbReference type="SUPFAM" id="SSF52096">
    <property type="entry name" value="ClpP/crotonase"/>
    <property type="match status" value="2"/>
</dbReference>
<keyword evidence="7" id="KW-0732">Signal</keyword>
<sequence length="603" mass="65369">MSMPVHKSRWFLVALLLGCALILTQNSVSAAEEEEAKPTRENWAHMVIKGSYPEGPQMPGLFGDVTESLSKVVSRLEKASEDKSLTGVVLHFKGTELGWAKLNELRQAIQKVRKSDKKVFAWIETGMTKDYLIASACDQIVMPESASLILLGLRAEVSFYKNLFDILDIKPDILRVGKYKSAAEPYTRTEMSEAFREEMEALLDNYFGQITGMISASRGLSAEKVEAAINGGPYMAAEAKKLGLIDHIAYEDQLPKLLTGEDSKNEVKLIKKYAKKRADTDFSGIAGLIKLMDLLAGIDSSQRIGSGPRIAVIYATGAIMSGSSAQGSLLGGNVLGSDTFIKAVHKAADDDQVKAIVVRVDSPGGSALASDLMWRALEEAGKPIVVSMGDVAASGGYYISMGAERIFAEPGTLTGSIGVVGGKLAIEGLYKKIGITTSVISRGSNSGTFSPLNGFTESERVAVTGMLNAIYKQFTEKAAAGRKMDYNKLEALARGRVYTGEMALKLGLVDQLGTLDEAIDHARKLGKIKEGEKFEKLILPRPTSPFEQIFGPVDGDTQQHQQISRMLDSLAPGLSEQLKKMDLINLLAREKSLTIMPFEIRVQ</sequence>
<keyword evidence="6" id="KW-0472">Membrane</keyword>
<dbReference type="InterPro" id="IPR004634">
    <property type="entry name" value="Pept_S49_pIV"/>
</dbReference>
<organism evidence="9 10">
    <name type="scientific">Gimesia maris</name>
    <dbReference type="NCBI Taxonomy" id="122"/>
    <lineage>
        <taxon>Bacteria</taxon>
        <taxon>Pseudomonadati</taxon>
        <taxon>Planctomycetota</taxon>
        <taxon>Planctomycetia</taxon>
        <taxon>Planctomycetales</taxon>
        <taxon>Planctomycetaceae</taxon>
        <taxon>Gimesia</taxon>
    </lineage>
</organism>
<dbReference type="InterPro" id="IPR002142">
    <property type="entry name" value="Peptidase_S49"/>
</dbReference>
<proteinExistence type="inferred from homology"/>
<keyword evidence="5" id="KW-0720">Serine protease</keyword>
<dbReference type="GO" id="GO:0008233">
    <property type="term" value="F:peptidase activity"/>
    <property type="evidence" value="ECO:0007669"/>
    <property type="project" value="UniProtKB-KW"/>
</dbReference>
<evidence type="ECO:0000256" key="4">
    <source>
        <dbReference type="ARBA" id="ARBA00022801"/>
    </source>
</evidence>
<dbReference type="InterPro" id="IPR047272">
    <property type="entry name" value="S49_SppA_C"/>
</dbReference>
<gene>
    <name evidence="9" type="primary">sppA_2</name>
    <name evidence="9" type="ORF">GmarT_46860</name>
</gene>
<dbReference type="NCBIfam" id="TIGR00705">
    <property type="entry name" value="SppA_67K"/>
    <property type="match status" value="1"/>
</dbReference>
<dbReference type="Gene3D" id="6.20.330.10">
    <property type="match status" value="1"/>
</dbReference>
<evidence type="ECO:0000313" key="9">
    <source>
        <dbReference type="EMBL" id="QEG18794.1"/>
    </source>
</evidence>
<evidence type="ECO:0000256" key="3">
    <source>
        <dbReference type="ARBA" id="ARBA00022670"/>
    </source>
</evidence>
<evidence type="ECO:0000256" key="1">
    <source>
        <dbReference type="ARBA" id="ARBA00004370"/>
    </source>
</evidence>
<keyword evidence="10" id="KW-1185">Reference proteome</keyword>
<dbReference type="PANTHER" id="PTHR33209">
    <property type="entry name" value="PROTEASE 4"/>
    <property type="match status" value="1"/>
</dbReference>
<evidence type="ECO:0000256" key="5">
    <source>
        <dbReference type="ARBA" id="ARBA00022825"/>
    </source>
</evidence>
<reference evidence="9 10" key="1">
    <citation type="submission" date="2019-08" db="EMBL/GenBank/DDBJ databases">
        <title>Deep-cultivation of Planctomycetes and their phenomic and genomic characterization uncovers novel biology.</title>
        <authorList>
            <person name="Wiegand S."/>
            <person name="Jogler M."/>
            <person name="Boedeker C."/>
            <person name="Pinto D."/>
            <person name="Vollmers J."/>
            <person name="Rivas-Marin E."/>
            <person name="Kohn T."/>
            <person name="Peeters S.H."/>
            <person name="Heuer A."/>
            <person name="Rast P."/>
            <person name="Oberbeckmann S."/>
            <person name="Bunk B."/>
            <person name="Jeske O."/>
            <person name="Meyerdierks A."/>
            <person name="Storesund J.E."/>
            <person name="Kallscheuer N."/>
            <person name="Luecker S."/>
            <person name="Lage O.M."/>
            <person name="Pohl T."/>
            <person name="Merkel B.J."/>
            <person name="Hornburger P."/>
            <person name="Mueller R.-W."/>
            <person name="Bruemmer F."/>
            <person name="Labrenz M."/>
            <person name="Spormann A.M."/>
            <person name="Op den Camp H."/>
            <person name="Overmann J."/>
            <person name="Amann R."/>
            <person name="Jetten M.S.M."/>
            <person name="Mascher T."/>
            <person name="Medema M.H."/>
            <person name="Devos D.P."/>
            <person name="Kaster A.-K."/>
            <person name="Ovreas L."/>
            <person name="Rohde M."/>
            <person name="Galperin M.Y."/>
            <person name="Jogler C."/>
        </authorList>
    </citation>
    <scope>NUCLEOTIDE SEQUENCE [LARGE SCALE GENOMIC DNA]</scope>
    <source>
        <strain evidence="9 10">DSM 8797</strain>
    </source>
</reference>
<feature type="domain" description="Peptidase S49" evidence="8">
    <location>
        <begin position="113"/>
        <end position="255"/>
    </location>
</feature>
<feature type="domain" description="Peptidase S49" evidence="8">
    <location>
        <begin position="378"/>
        <end position="528"/>
    </location>
</feature>
<dbReference type="PIRSF" id="PIRSF001217">
    <property type="entry name" value="Protease_4_SppA"/>
    <property type="match status" value="1"/>
</dbReference>
<dbReference type="CDD" id="cd07023">
    <property type="entry name" value="S49_Sppa_N_C"/>
    <property type="match status" value="1"/>
</dbReference>
<accession>A0ABX5YSQ2</accession>
<dbReference type="EMBL" id="CP042910">
    <property type="protein sequence ID" value="QEG18794.1"/>
    <property type="molecule type" value="Genomic_DNA"/>
</dbReference>
<evidence type="ECO:0000313" key="10">
    <source>
        <dbReference type="Proteomes" id="UP000322887"/>
    </source>
</evidence>
<dbReference type="RefSeq" id="WP_002647001.1">
    <property type="nucleotide sequence ID" value="NZ_CP042910.1"/>
</dbReference>
<dbReference type="EC" id="3.4.21.-" evidence="9"/>
<dbReference type="NCBIfam" id="TIGR00706">
    <property type="entry name" value="SppA_dom"/>
    <property type="match status" value="1"/>
</dbReference>
<comment type="subcellular location">
    <subcellularLocation>
        <location evidence="1">Membrane</location>
    </subcellularLocation>
</comment>
<dbReference type="PANTHER" id="PTHR33209:SF1">
    <property type="entry name" value="PEPTIDASE S49 DOMAIN-CONTAINING PROTEIN"/>
    <property type="match status" value="1"/>
</dbReference>
<evidence type="ECO:0000256" key="6">
    <source>
        <dbReference type="ARBA" id="ARBA00023136"/>
    </source>
</evidence>
<protein>
    <submittedName>
        <fullName evidence="9">Protease 4</fullName>
        <ecNumber evidence="9">3.4.21.-</ecNumber>
    </submittedName>
</protein>
<dbReference type="Proteomes" id="UP000322887">
    <property type="component" value="Chromosome"/>
</dbReference>
<comment type="similarity">
    <text evidence="2">Belongs to the peptidase S49 family.</text>
</comment>
<dbReference type="InterPro" id="IPR029045">
    <property type="entry name" value="ClpP/crotonase-like_dom_sf"/>
</dbReference>
<evidence type="ECO:0000256" key="2">
    <source>
        <dbReference type="ARBA" id="ARBA00008683"/>
    </source>
</evidence>
<dbReference type="Pfam" id="PF01343">
    <property type="entry name" value="Peptidase_S49"/>
    <property type="match status" value="2"/>
</dbReference>
<name>A0ABX5YSQ2_9PLAN</name>
<dbReference type="GO" id="GO:0006508">
    <property type="term" value="P:proteolysis"/>
    <property type="evidence" value="ECO:0007669"/>
    <property type="project" value="UniProtKB-KW"/>
</dbReference>
<dbReference type="CDD" id="cd07018">
    <property type="entry name" value="S49_SppA_67K_type"/>
    <property type="match status" value="1"/>
</dbReference>
<dbReference type="InterPro" id="IPR047217">
    <property type="entry name" value="S49_SppA_67K_type_N"/>
</dbReference>
<dbReference type="GeneID" id="98649146"/>
<keyword evidence="3 9" id="KW-0645">Protease</keyword>
<keyword evidence="4 9" id="KW-0378">Hydrolase</keyword>
<dbReference type="Gene3D" id="3.90.226.10">
    <property type="entry name" value="2-enoyl-CoA Hydratase, Chain A, domain 1"/>
    <property type="match status" value="3"/>
</dbReference>
<evidence type="ECO:0000256" key="7">
    <source>
        <dbReference type="SAM" id="SignalP"/>
    </source>
</evidence>
<dbReference type="InterPro" id="IPR004635">
    <property type="entry name" value="Pept_S49_SppA"/>
</dbReference>
<feature type="signal peptide" evidence="7">
    <location>
        <begin position="1"/>
        <end position="30"/>
    </location>
</feature>
<feature type="chain" id="PRO_5045933584" evidence="7">
    <location>
        <begin position="31"/>
        <end position="603"/>
    </location>
</feature>
<evidence type="ECO:0000259" key="8">
    <source>
        <dbReference type="Pfam" id="PF01343"/>
    </source>
</evidence>